<evidence type="ECO:0000313" key="3">
    <source>
        <dbReference type="Proteomes" id="UP001066276"/>
    </source>
</evidence>
<dbReference type="Proteomes" id="UP001066276">
    <property type="component" value="Chromosome 11"/>
</dbReference>
<evidence type="ECO:0000256" key="1">
    <source>
        <dbReference type="SAM" id="MobiDB-lite"/>
    </source>
</evidence>
<protein>
    <submittedName>
        <fullName evidence="2">Uncharacterized protein</fullName>
    </submittedName>
</protein>
<reference evidence="2" key="1">
    <citation type="journal article" date="2022" name="bioRxiv">
        <title>Sequencing and chromosome-scale assembly of the giantPleurodeles waltlgenome.</title>
        <authorList>
            <person name="Brown T."/>
            <person name="Elewa A."/>
            <person name="Iarovenko S."/>
            <person name="Subramanian E."/>
            <person name="Araus A.J."/>
            <person name="Petzold A."/>
            <person name="Susuki M."/>
            <person name="Suzuki K.-i.T."/>
            <person name="Hayashi T."/>
            <person name="Toyoda A."/>
            <person name="Oliveira C."/>
            <person name="Osipova E."/>
            <person name="Leigh N.D."/>
            <person name="Simon A."/>
            <person name="Yun M.H."/>
        </authorList>
    </citation>
    <scope>NUCLEOTIDE SEQUENCE</scope>
    <source>
        <strain evidence="2">20211129_DDA</strain>
        <tissue evidence="2">Liver</tissue>
    </source>
</reference>
<name>A0AAV7LNZ0_PLEWA</name>
<evidence type="ECO:0000313" key="2">
    <source>
        <dbReference type="EMBL" id="KAJ1092249.1"/>
    </source>
</evidence>
<gene>
    <name evidence="2" type="ORF">NDU88_005361</name>
</gene>
<dbReference type="AlphaFoldDB" id="A0AAV7LNZ0"/>
<keyword evidence="3" id="KW-1185">Reference proteome</keyword>
<proteinExistence type="predicted"/>
<comment type="caution">
    <text evidence="2">The sequence shown here is derived from an EMBL/GenBank/DDBJ whole genome shotgun (WGS) entry which is preliminary data.</text>
</comment>
<accession>A0AAV7LNZ0</accession>
<feature type="region of interest" description="Disordered" evidence="1">
    <location>
        <begin position="56"/>
        <end position="91"/>
    </location>
</feature>
<organism evidence="2 3">
    <name type="scientific">Pleurodeles waltl</name>
    <name type="common">Iberian ribbed newt</name>
    <dbReference type="NCBI Taxonomy" id="8319"/>
    <lineage>
        <taxon>Eukaryota</taxon>
        <taxon>Metazoa</taxon>
        <taxon>Chordata</taxon>
        <taxon>Craniata</taxon>
        <taxon>Vertebrata</taxon>
        <taxon>Euteleostomi</taxon>
        <taxon>Amphibia</taxon>
        <taxon>Batrachia</taxon>
        <taxon>Caudata</taxon>
        <taxon>Salamandroidea</taxon>
        <taxon>Salamandridae</taxon>
        <taxon>Pleurodelinae</taxon>
        <taxon>Pleurodeles</taxon>
    </lineage>
</organism>
<dbReference type="EMBL" id="JANPWB010000015">
    <property type="protein sequence ID" value="KAJ1092249.1"/>
    <property type="molecule type" value="Genomic_DNA"/>
</dbReference>
<sequence>MEYAAPGARRLRRVKESGGAERVWHLPARALELSSVDPEDSVNSVKVVQPAHRFCFRQSSGERHDSSKQHIPPTRSLQVSGSSRDPLADPC</sequence>